<evidence type="ECO:0000313" key="1">
    <source>
        <dbReference type="EnsemblPlants" id="Kaladp0102s0081.1.v1.1.CDS.1"/>
    </source>
</evidence>
<accession>A0A7N0V4Z9</accession>
<keyword evidence="2" id="KW-1185">Reference proteome</keyword>
<sequence length="49" mass="5531">MTLEKGLIFFQDIASQGVKKKSLTSRNTCMRQATRLGLAIFLLFVFIHG</sequence>
<evidence type="ECO:0000313" key="2">
    <source>
        <dbReference type="Proteomes" id="UP000594263"/>
    </source>
</evidence>
<reference evidence="1" key="1">
    <citation type="submission" date="2021-01" db="UniProtKB">
        <authorList>
            <consortium name="EnsemblPlants"/>
        </authorList>
    </citation>
    <scope>IDENTIFICATION</scope>
</reference>
<dbReference type="Proteomes" id="UP000594263">
    <property type="component" value="Unplaced"/>
</dbReference>
<dbReference type="EnsemblPlants" id="Kaladp0102s0081.1.v1.1">
    <property type="protein sequence ID" value="Kaladp0102s0081.1.v1.1.CDS.1"/>
    <property type="gene ID" value="Kaladp0102s0081.v1.1"/>
</dbReference>
<organism evidence="1 2">
    <name type="scientific">Kalanchoe fedtschenkoi</name>
    <name type="common">Lavender scallops</name>
    <name type="synonym">South American air plant</name>
    <dbReference type="NCBI Taxonomy" id="63787"/>
    <lineage>
        <taxon>Eukaryota</taxon>
        <taxon>Viridiplantae</taxon>
        <taxon>Streptophyta</taxon>
        <taxon>Embryophyta</taxon>
        <taxon>Tracheophyta</taxon>
        <taxon>Spermatophyta</taxon>
        <taxon>Magnoliopsida</taxon>
        <taxon>eudicotyledons</taxon>
        <taxon>Gunneridae</taxon>
        <taxon>Pentapetalae</taxon>
        <taxon>Saxifragales</taxon>
        <taxon>Crassulaceae</taxon>
        <taxon>Kalanchoe</taxon>
    </lineage>
</organism>
<name>A0A7N0V4Z9_KALFE</name>
<protein>
    <submittedName>
        <fullName evidence="1">Uncharacterized protein</fullName>
    </submittedName>
</protein>
<dbReference type="AlphaFoldDB" id="A0A7N0V4Z9"/>
<proteinExistence type="predicted"/>
<dbReference type="Gramene" id="Kaladp0102s0081.1.v1.1">
    <property type="protein sequence ID" value="Kaladp0102s0081.1.v1.1.CDS.1"/>
    <property type="gene ID" value="Kaladp0102s0081.v1.1"/>
</dbReference>